<dbReference type="InterPro" id="IPR000836">
    <property type="entry name" value="PRTase_dom"/>
</dbReference>
<comment type="function">
    <text evidence="4">Also displays a weak uracil phosphoribosyltransferase activity which is not physiologically significant.</text>
</comment>
<dbReference type="SUPFAM" id="SSF53271">
    <property type="entry name" value="PRTase-like"/>
    <property type="match status" value="1"/>
</dbReference>
<dbReference type="RefSeq" id="WP_094549794.1">
    <property type="nucleotide sequence ID" value="NZ_MQWB01000001.1"/>
</dbReference>
<dbReference type="InterPro" id="IPR029057">
    <property type="entry name" value="PRTase-like"/>
</dbReference>
<evidence type="ECO:0000256" key="4">
    <source>
        <dbReference type="HAMAP-Rule" id="MF_01219"/>
    </source>
</evidence>
<keyword evidence="4 6" id="KW-0808">Transferase</keyword>
<accession>A0A259U1J5</accession>
<comment type="function">
    <text evidence="4">Regulates the transcription of the pyrimidine nucleotide (pyr) operon in response to exogenous pyrimidines.</text>
</comment>
<dbReference type="InParanoid" id="A0A259U1J5"/>
<evidence type="ECO:0000256" key="3">
    <source>
        <dbReference type="ARBA" id="ARBA00023163"/>
    </source>
</evidence>
<dbReference type="HAMAP" id="MF_01219">
    <property type="entry name" value="PyrR"/>
    <property type="match status" value="1"/>
</dbReference>
<dbReference type="EC" id="2.4.2.9" evidence="4"/>
<protein>
    <recommendedName>
        <fullName evidence="4">Bifunctional protein PyrR</fullName>
    </recommendedName>
    <domain>
        <recommendedName>
            <fullName evidence="4">Pyrimidine operon regulatory protein</fullName>
        </recommendedName>
    </domain>
    <domain>
        <recommendedName>
            <fullName evidence="4">Uracil phosphoribosyltransferase</fullName>
            <shortName evidence="4">UPRTase</shortName>
            <ecNumber evidence="4">2.4.2.9</ecNumber>
        </recommendedName>
    </domain>
</protein>
<dbReference type="PANTHER" id="PTHR11608">
    <property type="entry name" value="BIFUNCTIONAL PROTEIN PYRR"/>
    <property type="match status" value="1"/>
</dbReference>
<comment type="caution">
    <text evidence="6">The sequence shown here is derived from an EMBL/GenBank/DDBJ whole genome shotgun (WGS) entry which is preliminary data.</text>
</comment>
<evidence type="ECO:0000256" key="2">
    <source>
        <dbReference type="ARBA" id="ARBA00023015"/>
    </source>
</evidence>
<dbReference type="Gene3D" id="3.40.50.2020">
    <property type="match status" value="1"/>
</dbReference>
<keyword evidence="4 6" id="KW-0328">Glycosyltransferase</keyword>
<reference evidence="6 7" key="1">
    <citation type="submission" date="2016-11" db="EMBL/GenBank/DDBJ databases">
        <title>Study of marine rhodopsin-containing bacteria.</title>
        <authorList>
            <person name="Yoshizawa S."/>
            <person name="Kumagai Y."/>
            <person name="Kogure K."/>
        </authorList>
    </citation>
    <scope>NUCLEOTIDE SEQUENCE [LARGE SCALE GENOMIC DNA]</scope>
    <source>
        <strain evidence="6 7">SG-29</strain>
    </source>
</reference>
<dbReference type="InterPro" id="IPR050137">
    <property type="entry name" value="PyrR_bifunctional"/>
</dbReference>
<dbReference type="GO" id="GO:0004845">
    <property type="term" value="F:uracil phosphoribosyltransferase activity"/>
    <property type="evidence" value="ECO:0007669"/>
    <property type="project" value="UniProtKB-UniRule"/>
</dbReference>
<dbReference type="EMBL" id="MQWB01000001">
    <property type="protein sequence ID" value="OZC03905.1"/>
    <property type="molecule type" value="Genomic_DNA"/>
</dbReference>
<evidence type="ECO:0000256" key="1">
    <source>
        <dbReference type="ARBA" id="ARBA00005565"/>
    </source>
</evidence>
<keyword evidence="2 4" id="KW-0805">Transcription regulation</keyword>
<comment type="similarity">
    <text evidence="1 4">Belongs to the purine/pyrimidine phosphoribosyltransferase family. PyrR subfamily.</text>
</comment>
<proteinExistence type="inferred from homology"/>
<gene>
    <name evidence="4" type="primary">pyrR</name>
    <name evidence="6" type="ORF">BSZ36_13495</name>
</gene>
<keyword evidence="3 4" id="KW-0804">Transcription</keyword>
<dbReference type="OrthoDB" id="9802227at2"/>
<dbReference type="GO" id="GO:0006355">
    <property type="term" value="P:regulation of DNA-templated transcription"/>
    <property type="evidence" value="ECO:0007669"/>
    <property type="project" value="UniProtKB-UniRule"/>
</dbReference>
<keyword evidence="7" id="KW-1185">Reference proteome</keyword>
<dbReference type="InterPro" id="IPR023050">
    <property type="entry name" value="PyrR"/>
</dbReference>
<evidence type="ECO:0000313" key="7">
    <source>
        <dbReference type="Proteomes" id="UP000216446"/>
    </source>
</evidence>
<dbReference type="Pfam" id="PF00156">
    <property type="entry name" value="Pribosyltran"/>
    <property type="match status" value="1"/>
</dbReference>
<sequence>MARSQILSPARVRRTVTRLAYEVREQNRGTETLLVFGLKTRGKALARMIADALEDVEGRSIPVHALDLTGFRDDSDAVPLALDGPDASGRDVLIVDDVLFTGRTARAALDAVVSHGRPRSIQLAVLIDRGHREVPIQPDFVGRRIPTKHRERVVVDTEEQAVYLEE</sequence>
<comment type="catalytic activity">
    <reaction evidence="4">
        <text>UMP + diphosphate = 5-phospho-alpha-D-ribose 1-diphosphate + uracil</text>
        <dbReference type="Rhea" id="RHEA:13017"/>
        <dbReference type="ChEBI" id="CHEBI:17568"/>
        <dbReference type="ChEBI" id="CHEBI:33019"/>
        <dbReference type="ChEBI" id="CHEBI:57865"/>
        <dbReference type="ChEBI" id="CHEBI:58017"/>
        <dbReference type="EC" id="2.4.2.9"/>
    </reaction>
</comment>
<feature type="domain" description="Phosphoribosyltransferase" evidence="5">
    <location>
        <begin position="4"/>
        <end position="146"/>
    </location>
</feature>
<evidence type="ECO:0000259" key="5">
    <source>
        <dbReference type="Pfam" id="PF00156"/>
    </source>
</evidence>
<name>A0A259U1J5_9BACT</name>
<dbReference type="AlphaFoldDB" id="A0A259U1J5"/>
<feature type="short sequence motif" description="PRPP-binding" evidence="4">
    <location>
        <begin position="92"/>
        <end position="104"/>
    </location>
</feature>
<dbReference type="CDD" id="cd06223">
    <property type="entry name" value="PRTases_typeI"/>
    <property type="match status" value="1"/>
</dbReference>
<dbReference type="PANTHER" id="PTHR11608:SF0">
    <property type="entry name" value="BIFUNCTIONAL PROTEIN PYRR"/>
    <property type="match status" value="1"/>
</dbReference>
<dbReference type="Proteomes" id="UP000216446">
    <property type="component" value="Unassembled WGS sequence"/>
</dbReference>
<dbReference type="NCBIfam" id="NF003549">
    <property type="entry name" value="PRK05205.1-5"/>
    <property type="match status" value="1"/>
</dbReference>
<evidence type="ECO:0000313" key="6">
    <source>
        <dbReference type="EMBL" id="OZC03905.1"/>
    </source>
</evidence>
<organism evidence="6 7">
    <name type="scientific">Rubricoccus marinus</name>
    <dbReference type="NCBI Taxonomy" id="716817"/>
    <lineage>
        <taxon>Bacteria</taxon>
        <taxon>Pseudomonadati</taxon>
        <taxon>Rhodothermota</taxon>
        <taxon>Rhodothermia</taxon>
        <taxon>Rhodothermales</taxon>
        <taxon>Rubricoccaceae</taxon>
        <taxon>Rubricoccus</taxon>
    </lineage>
</organism>